<comment type="caution">
    <text evidence="2">The sequence shown here is derived from an EMBL/GenBank/DDBJ whole genome shotgun (WGS) entry which is preliminary data.</text>
</comment>
<proteinExistence type="predicted"/>
<sequence length="93" mass="9440">MTSPDGTGEAPEAATAAAQVRVVRGAPDEIEVAALVAGLAAAAAGLTVPADAAPVDEWVNRTRTMRGNGGTAKSFGGRAGRHNADAWRWSLRS</sequence>
<accession>A0ABQ6HWR8</accession>
<dbReference type="Proteomes" id="UP001157091">
    <property type="component" value="Unassembled WGS sequence"/>
</dbReference>
<dbReference type="Pfam" id="PF13822">
    <property type="entry name" value="ACC_epsilon"/>
    <property type="match status" value="1"/>
</dbReference>
<evidence type="ECO:0000256" key="1">
    <source>
        <dbReference type="SAM" id="MobiDB-lite"/>
    </source>
</evidence>
<feature type="region of interest" description="Disordered" evidence="1">
    <location>
        <begin position="61"/>
        <end position="80"/>
    </location>
</feature>
<keyword evidence="3" id="KW-1185">Reference proteome</keyword>
<dbReference type="InterPro" id="IPR032716">
    <property type="entry name" value="ACC_epsilon"/>
</dbReference>
<evidence type="ECO:0000313" key="3">
    <source>
        <dbReference type="Proteomes" id="UP001157091"/>
    </source>
</evidence>
<gene>
    <name evidence="2" type="ORF">GCM10025864_00820</name>
</gene>
<dbReference type="RefSeq" id="WP_284294884.1">
    <property type="nucleotide sequence ID" value="NZ_BSUK01000001.1"/>
</dbReference>
<dbReference type="EMBL" id="BSUK01000001">
    <property type="protein sequence ID" value="GMA22323.1"/>
    <property type="molecule type" value="Genomic_DNA"/>
</dbReference>
<organism evidence="2 3">
    <name type="scientific">Luteimicrobium album</name>
    <dbReference type="NCBI Taxonomy" id="1054550"/>
    <lineage>
        <taxon>Bacteria</taxon>
        <taxon>Bacillati</taxon>
        <taxon>Actinomycetota</taxon>
        <taxon>Actinomycetes</taxon>
        <taxon>Micrococcales</taxon>
        <taxon>Luteimicrobium</taxon>
    </lineage>
</organism>
<reference evidence="3" key="1">
    <citation type="journal article" date="2019" name="Int. J. Syst. Evol. Microbiol.">
        <title>The Global Catalogue of Microorganisms (GCM) 10K type strain sequencing project: providing services to taxonomists for standard genome sequencing and annotation.</title>
        <authorList>
            <consortium name="The Broad Institute Genomics Platform"/>
            <consortium name="The Broad Institute Genome Sequencing Center for Infectious Disease"/>
            <person name="Wu L."/>
            <person name="Ma J."/>
        </authorList>
    </citation>
    <scope>NUCLEOTIDE SEQUENCE [LARGE SCALE GENOMIC DNA]</scope>
    <source>
        <strain evidence="3">NBRC 106348</strain>
    </source>
</reference>
<protein>
    <recommendedName>
        <fullName evidence="4">Acyl-CoA carboxylase epsilon subunit-like protein</fullName>
    </recommendedName>
</protein>
<name>A0ABQ6HWR8_9MICO</name>
<evidence type="ECO:0008006" key="4">
    <source>
        <dbReference type="Google" id="ProtNLM"/>
    </source>
</evidence>
<evidence type="ECO:0000313" key="2">
    <source>
        <dbReference type="EMBL" id="GMA22323.1"/>
    </source>
</evidence>